<reference evidence="2" key="1">
    <citation type="submission" date="2020-07" db="EMBL/GenBank/DDBJ databases">
        <title>Ethylene signaling mediates host invasion by parasitic plants.</title>
        <authorList>
            <person name="Yoshida S."/>
        </authorList>
    </citation>
    <scope>NUCLEOTIDE SEQUENCE</scope>
    <source>
        <strain evidence="2">Okayama</strain>
    </source>
</reference>
<proteinExistence type="predicted"/>
<feature type="compositionally biased region" description="Basic and acidic residues" evidence="1">
    <location>
        <begin position="25"/>
        <end position="34"/>
    </location>
</feature>
<accession>A0A830B1T3</accession>
<keyword evidence="3" id="KW-1185">Reference proteome</keyword>
<organism evidence="2 3">
    <name type="scientific">Phtheirospermum japonicum</name>
    <dbReference type="NCBI Taxonomy" id="374723"/>
    <lineage>
        <taxon>Eukaryota</taxon>
        <taxon>Viridiplantae</taxon>
        <taxon>Streptophyta</taxon>
        <taxon>Embryophyta</taxon>
        <taxon>Tracheophyta</taxon>
        <taxon>Spermatophyta</taxon>
        <taxon>Magnoliopsida</taxon>
        <taxon>eudicotyledons</taxon>
        <taxon>Gunneridae</taxon>
        <taxon>Pentapetalae</taxon>
        <taxon>asterids</taxon>
        <taxon>lamiids</taxon>
        <taxon>Lamiales</taxon>
        <taxon>Orobanchaceae</taxon>
        <taxon>Orobanchaceae incertae sedis</taxon>
        <taxon>Phtheirospermum</taxon>
    </lineage>
</organism>
<sequence>MGNAAMGGYASRTRIPRAKISKRKNSNDENSDGKKRSHFCRNKQVNSVGESSAIATGDREKSRQAIVWTFKAKLKEDHEKRMQDLKSVNDQ</sequence>
<comment type="caution">
    <text evidence="2">The sequence shown here is derived from an EMBL/GenBank/DDBJ whole genome shotgun (WGS) entry which is preliminary data.</text>
</comment>
<dbReference type="Proteomes" id="UP000653305">
    <property type="component" value="Unassembled WGS sequence"/>
</dbReference>
<evidence type="ECO:0000313" key="2">
    <source>
        <dbReference type="EMBL" id="GFP79289.1"/>
    </source>
</evidence>
<name>A0A830B1T3_9LAMI</name>
<evidence type="ECO:0000313" key="3">
    <source>
        <dbReference type="Proteomes" id="UP000653305"/>
    </source>
</evidence>
<dbReference type="EMBL" id="BMAC01000006">
    <property type="protein sequence ID" value="GFP79289.1"/>
    <property type="molecule type" value="Genomic_DNA"/>
</dbReference>
<feature type="compositionally biased region" description="Polar residues" evidence="1">
    <location>
        <begin position="43"/>
        <end position="54"/>
    </location>
</feature>
<feature type="region of interest" description="Disordered" evidence="1">
    <location>
        <begin position="1"/>
        <end position="61"/>
    </location>
</feature>
<gene>
    <name evidence="2" type="ORF">PHJA_000072400</name>
</gene>
<protein>
    <submittedName>
        <fullName evidence="2">Uncharacterized protein</fullName>
    </submittedName>
</protein>
<dbReference type="AlphaFoldDB" id="A0A830B1T3"/>
<feature type="compositionally biased region" description="Basic residues" evidence="1">
    <location>
        <begin position="14"/>
        <end position="24"/>
    </location>
</feature>
<evidence type="ECO:0000256" key="1">
    <source>
        <dbReference type="SAM" id="MobiDB-lite"/>
    </source>
</evidence>